<dbReference type="EMBL" id="JAMYWD010000011">
    <property type="protein sequence ID" value="KAJ4955994.1"/>
    <property type="molecule type" value="Genomic_DNA"/>
</dbReference>
<dbReference type="CDD" id="cd16449">
    <property type="entry name" value="RING-HC"/>
    <property type="match status" value="1"/>
</dbReference>
<keyword evidence="1" id="KW-0479">Metal-binding</keyword>
<accession>A0A9Q0GYM2</accession>
<dbReference type="Proteomes" id="UP001141806">
    <property type="component" value="Unassembled WGS sequence"/>
</dbReference>
<proteinExistence type="predicted"/>
<dbReference type="InterPro" id="IPR013083">
    <property type="entry name" value="Znf_RING/FYVE/PHD"/>
</dbReference>
<dbReference type="OrthoDB" id="1711136at2759"/>
<dbReference type="PANTHER" id="PTHR46629">
    <property type="entry name" value="OS01G0917900 PROTEIN"/>
    <property type="match status" value="1"/>
</dbReference>
<keyword evidence="5" id="KW-1185">Reference proteome</keyword>
<evidence type="ECO:0000313" key="4">
    <source>
        <dbReference type="EMBL" id="KAJ4955994.1"/>
    </source>
</evidence>
<dbReference type="InterPro" id="IPR001841">
    <property type="entry name" value="Znf_RING"/>
</dbReference>
<comment type="caution">
    <text evidence="4">The sequence shown here is derived from an EMBL/GenBank/DDBJ whole genome shotgun (WGS) entry which is preliminary data.</text>
</comment>
<reference evidence="4" key="1">
    <citation type="journal article" date="2023" name="Plant J.">
        <title>The genome of the king protea, Protea cynaroides.</title>
        <authorList>
            <person name="Chang J."/>
            <person name="Duong T.A."/>
            <person name="Schoeman C."/>
            <person name="Ma X."/>
            <person name="Roodt D."/>
            <person name="Barker N."/>
            <person name="Li Z."/>
            <person name="Van de Peer Y."/>
            <person name="Mizrachi E."/>
        </authorList>
    </citation>
    <scope>NUCLEOTIDE SEQUENCE</scope>
    <source>
        <tissue evidence="4">Young leaves</tissue>
    </source>
</reference>
<dbReference type="Gene3D" id="3.30.40.10">
    <property type="entry name" value="Zinc/RING finger domain, C3HC4 (zinc finger)"/>
    <property type="match status" value="1"/>
</dbReference>
<feature type="region of interest" description="Disordered" evidence="2">
    <location>
        <begin position="166"/>
        <end position="201"/>
    </location>
</feature>
<dbReference type="SMART" id="SM00184">
    <property type="entry name" value="RING"/>
    <property type="match status" value="1"/>
</dbReference>
<sequence>MENSGANGRRRLTHQVSVVDRFNPSNRRDNFRVKDDDDENNRESLAGLTLDAVLGSEGKRTVTIPPVSRTLFEIINDESGSKDLSDRNRKSWKSFRDRLRIRRASAAWASSSADGDTDNCALNISEPMPTTPYAGSSCSGDFTEYAAVSAANGPVMRRLAAALAVERRQRDPESERERSNSFPVVEEVSEEPEVNEQEAGEGAPVRMSLMDLLEETDREAGFLGLLTGDGAEEEGEEVDEDEDDDGGEYVCCVCMVRHKGAAFIPCGHTFCRLCSRELWVTRGNCPLCNGFISEILDIF</sequence>
<evidence type="ECO:0000256" key="2">
    <source>
        <dbReference type="SAM" id="MobiDB-lite"/>
    </source>
</evidence>
<feature type="domain" description="RING-type" evidence="3">
    <location>
        <begin position="251"/>
        <end position="289"/>
    </location>
</feature>
<organism evidence="4 5">
    <name type="scientific">Protea cynaroides</name>
    <dbReference type="NCBI Taxonomy" id="273540"/>
    <lineage>
        <taxon>Eukaryota</taxon>
        <taxon>Viridiplantae</taxon>
        <taxon>Streptophyta</taxon>
        <taxon>Embryophyta</taxon>
        <taxon>Tracheophyta</taxon>
        <taxon>Spermatophyta</taxon>
        <taxon>Magnoliopsida</taxon>
        <taxon>Proteales</taxon>
        <taxon>Proteaceae</taxon>
        <taxon>Protea</taxon>
    </lineage>
</organism>
<evidence type="ECO:0000259" key="3">
    <source>
        <dbReference type="PROSITE" id="PS50089"/>
    </source>
</evidence>
<dbReference type="AlphaFoldDB" id="A0A9Q0GYM2"/>
<keyword evidence="1" id="KW-0862">Zinc</keyword>
<dbReference type="SUPFAM" id="SSF57850">
    <property type="entry name" value="RING/U-box"/>
    <property type="match status" value="1"/>
</dbReference>
<feature type="compositionally biased region" description="Basic and acidic residues" evidence="2">
    <location>
        <begin position="166"/>
        <end position="179"/>
    </location>
</feature>
<dbReference type="Pfam" id="PF13920">
    <property type="entry name" value="zf-C3HC4_3"/>
    <property type="match status" value="1"/>
</dbReference>
<gene>
    <name evidence="4" type="ORF">NE237_012777</name>
</gene>
<evidence type="ECO:0000256" key="1">
    <source>
        <dbReference type="PROSITE-ProRule" id="PRU00175"/>
    </source>
</evidence>
<dbReference type="PROSITE" id="PS50089">
    <property type="entry name" value="ZF_RING_2"/>
    <property type="match status" value="1"/>
</dbReference>
<protein>
    <recommendedName>
        <fullName evidence="3">RING-type domain-containing protein</fullName>
    </recommendedName>
</protein>
<keyword evidence="1" id="KW-0863">Zinc-finger</keyword>
<name>A0A9Q0GYM2_9MAGN</name>
<dbReference type="GO" id="GO:0008270">
    <property type="term" value="F:zinc ion binding"/>
    <property type="evidence" value="ECO:0007669"/>
    <property type="project" value="UniProtKB-KW"/>
</dbReference>
<feature type="compositionally biased region" description="Acidic residues" evidence="2">
    <location>
        <begin position="187"/>
        <end position="199"/>
    </location>
</feature>
<evidence type="ECO:0000313" key="5">
    <source>
        <dbReference type="Proteomes" id="UP001141806"/>
    </source>
</evidence>